<dbReference type="Pfam" id="PF00254">
    <property type="entry name" value="FKBP_C"/>
    <property type="match status" value="1"/>
</dbReference>
<evidence type="ECO:0000259" key="7">
    <source>
        <dbReference type="PROSITE" id="PS50059"/>
    </source>
</evidence>
<evidence type="ECO:0000256" key="4">
    <source>
        <dbReference type="ARBA" id="ARBA00023235"/>
    </source>
</evidence>
<dbReference type="OrthoDB" id="9814548at2"/>
<dbReference type="InterPro" id="IPR046357">
    <property type="entry name" value="PPIase_dom_sf"/>
</dbReference>
<dbReference type="EMBL" id="FTOE01000010">
    <property type="protein sequence ID" value="SIS99946.1"/>
    <property type="molecule type" value="Genomic_DNA"/>
</dbReference>
<dbReference type="PANTHER" id="PTHR43811">
    <property type="entry name" value="FKBP-TYPE PEPTIDYL-PROLYL CIS-TRANS ISOMERASE FKPA"/>
    <property type="match status" value="1"/>
</dbReference>
<evidence type="ECO:0000256" key="1">
    <source>
        <dbReference type="ARBA" id="ARBA00000971"/>
    </source>
</evidence>
<dbReference type="STRING" id="619304.SAMN05421760_11093"/>
<dbReference type="Proteomes" id="UP000185999">
    <property type="component" value="Unassembled WGS sequence"/>
</dbReference>
<keyword evidence="3 5" id="KW-0697">Rotamase</keyword>
<feature type="domain" description="PPIase FKBP-type" evidence="7">
    <location>
        <begin position="82"/>
        <end position="168"/>
    </location>
</feature>
<protein>
    <recommendedName>
        <fullName evidence="6">Peptidyl-prolyl cis-trans isomerase</fullName>
        <ecNumber evidence="6">5.2.1.8</ecNumber>
    </recommendedName>
</protein>
<dbReference type="InterPro" id="IPR001179">
    <property type="entry name" value="PPIase_FKBP_dom"/>
</dbReference>
<keyword evidence="9" id="KW-1185">Reference proteome</keyword>
<dbReference type="Pfam" id="PF01346">
    <property type="entry name" value="FKBP_N"/>
    <property type="match status" value="1"/>
</dbReference>
<evidence type="ECO:0000256" key="2">
    <source>
        <dbReference type="ARBA" id="ARBA00006577"/>
    </source>
</evidence>
<proteinExistence type="inferred from homology"/>
<dbReference type="GO" id="GO:0006457">
    <property type="term" value="P:protein folding"/>
    <property type="evidence" value="ECO:0007669"/>
    <property type="project" value="InterPro"/>
</dbReference>
<reference evidence="9" key="1">
    <citation type="submission" date="2017-01" db="EMBL/GenBank/DDBJ databases">
        <authorList>
            <person name="Varghese N."/>
            <person name="Submissions S."/>
        </authorList>
    </citation>
    <scope>NUCLEOTIDE SEQUENCE [LARGE SCALE GENOMIC DNA]</scope>
    <source>
        <strain evidence="9">DSM 22306</strain>
    </source>
</reference>
<dbReference type="InterPro" id="IPR000774">
    <property type="entry name" value="PPIase_FKBP_N"/>
</dbReference>
<accession>A0A1N7NNN1</accession>
<gene>
    <name evidence="8" type="ORF">SAMN05421760_11093</name>
</gene>
<evidence type="ECO:0000313" key="8">
    <source>
        <dbReference type="EMBL" id="SIS99946.1"/>
    </source>
</evidence>
<evidence type="ECO:0000256" key="5">
    <source>
        <dbReference type="PROSITE-ProRule" id="PRU00277"/>
    </source>
</evidence>
<sequence>MKSIFISMVIVSGLFLGGCGEDPEKQAFRQQLIEKALNDDTHKAGTLFLAENEKREGVVVTSSGLQYQILHKSEQGEKPDYLHSVVVNYEGTRTDGVVFDSSYVRGKPSTFPLKRVIKGWQEALLKMQTGDIWMLYVPADLAYGATSPSKAIPANSVLVFKVELLAITDNKDSK</sequence>
<comment type="catalytic activity">
    <reaction evidence="1 5 6">
        <text>[protein]-peptidylproline (omega=180) = [protein]-peptidylproline (omega=0)</text>
        <dbReference type="Rhea" id="RHEA:16237"/>
        <dbReference type="Rhea" id="RHEA-COMP:10747"/>
        <dbReference type="Rhea" id="RHEA-COMP:10748"/>
        <dbReference type="ChEBI" id="CHEBI:83833"/>
        <dbReference type="ChEBI" id="CHEBI:83834"/>
        <dbReference type="EC" id="5.2.1.8"/>
    </reaction>
</comment>
<dbReference type="PROSITE" id="PS50059">
    <property type="entry name" value="FKBP_PPIASE"/>
    <property type="match status" value="1"/>
</dbReference>
<dbReference type="AlphaFoldDB" id="A0A1N7NNN1"/>
<evidence type="ECO:0000256" key="3">
    <source>
        <dbReference type="ARBA" id="ARBA00023110"/>
    </source>
</evidence>
<evidence type="ECO:0000313" key="9">
    <source>
        <dbReference type="Proteomes" id="UP000185999"/>
    </source>
</evidence>
<dbReference type="SUPFAM" id="SSF54534">
    <property type="entry name" value="FKBP-like"/>
    <property type="match status" value="1"/>
</dbReference>
<keyword evidence="4 5" id="KW-0413">Isomerase</keyword>
<dbReference type="GO" id="GO:0003755">
    <property type="term" value="F:peptidyl-prolyl cis-trans isomerase activity"/>
    <property type="evidence" value="ECO:0007669"/>
    <property type="project" value="UniProtKB-UniRule"/>
</dbReference>
<comment type="similarity">
    <text evidence="2 6">Belongs to the FKBP-type PPIase family.</text>
</comment>
<dbReference type="EC" id="5.2.1.8" evidence="6"/>
<name>A0A1N7NNN1_9GAMM</name>
<dbReference type="PROSITE" id="PS51257">
    <property type="entry name" value="PROKAR_LIPOPROTEIN"/>
    <property type="match status" value="1"/>
</dbReference>
<dbReference type="RefSeq" id="WP_054339923.1">
    <property type="nucleotide sequence ID" value="NZ_FTOE01000010.1"/>
</dbReference>
<evidence type="ECO:0000256" key="6">
    <source>
        <dbReference type="RuleBase" id="RU003915"/>
    </source>
</evidence>
<dbReference type="Gene3D" id="3.10.50.40">
    <property type="match status" value="1"/>
</dbReference>
<dbReference type="PANTHER" id="PTHR43811:SF23">
    <property type="entry name" value="FKBP-TYPE 22 KDA PEPTIDYL-PROLYL CIS-TRANS ISOMERASE"/>
    <property type="match status" value="1"/>
</dbReference>
<organism evidence="8 9">
    <name type="scientific">Neptunomonas antarctica</name>
    <dbReference type="NCBI Taxonomy" id="619304"/>
    <lineage>
        <taxon>Bacteria</taxon>
        <taxon>Pseudomonadati</taxon>
        <taxon>Pseudomonadota</taxon>
        <taxon>Gammaproteobacteria</taxon>
        <taxon>Oceanospirillales</taxon>
        <taxon>Oceanospirillaceae</taxon>
        <taxon>Neptunomonas</taxon>
    </lineage>
</organism>